<dbReference type="InParanoid" id="K5WWM0"/>
<proteinExistence type="predicted"/>
<dbReference type="HOGENOM" id="CLU_011469_0_0_1"/>
<sequence>MSTPNTQPGTGDHDASAGSLGFQRLWEDAMKKYNDVTGKDLRCSSLFDKMSGAGSIEEVESILREHDKGFKAFRANGEKARAVIAPIVTLTKLFVDAGGEIAAASSVVPGGKAIFTAFGVFLEVRLSLVSAPCKLFLPELTVIKAAEKVSKRFDDLEGLLSRLGGVLSRLRNHLQSCSALSVELEGIFVGALIQLLNVLAICTKYIRKRTSWRTVICKRTKDYGRALLGDKDVEDALKELDRLTAEELLAAAAQILDVVQSVDANVGLIGNNVMKLGDDVEAVGNNVADLQATGAKSLNLHLDKDIQDWLAPPDPSQTHEERRTSHLTGTCMWFFDSKFEEWKNSNNGVYWIHGNPGTGKSVLCSSIIEHVSSTPGLHVAYFYFDYRRTEMQTVTGLLASLIYQLATCSEQCHKVLEQFRKDNRAKLSPTRELLISCLERILQTSAGAVIIIDALDECSPSTRQDGLFPTLHRLVSKDIPGLRILLTSRPEADIQKAMDDFPAHQLRLHDADAHTRDLATYISHCLAGDDYSEWPADVKVVAEKELKLMASGM</sequence>
<dbReference type="KEGG" id="pco:PHACADRAFT_197262"/>
<dbReference type="GeneID" id="18911210"/>
<feature type="domain" description="NACHT" evidence="2">
    <location>
        <begin position="348"/>
        <end position="492"/>
    </location>
</feature>
<dbReference type="InterPro" id="IPR027417">
    <property type="entry name" value="P-loop_NTPase"/>
</dbReference>
<evidence type="ECO:0000256" key="1">
    <source>
        <dbReference type="ARBA" id="ARBA00022737"/>
    </source>
</evidence>
<dbReference type="OrthoDB" id="448455at2759"/>
<dbReference type="EMBL" id="JH930473">
    <property type="protein sequence ID" value="EKM54837.1"/>
    <property type="molecule type" value="Genomic_DNA"/>
</dbReference>
<dbReference type="RefSeq" id="XP_007397514.1">
    <property type="nucleotide sequence ID" value="XM_007397452.1"/>
</dbReference>
<dbReference type="Pfam" id="PF24883">
    <property type="entry name" value="NPHP3_N"/>
    <property type="match status" value="1"/>
</dbReference>
<accession>K5WWM0</accession>
<name>K5WWM0_PHACS</name>
<reference evidence="3 4" key="1">
    <citation type="journal article" date="2012" name="BMC Genomics">
        <title>Comparative genomics of the white-rot fungi, Phanerochaete carnosa and P. chrysosporium, to elucidate the genetic basis of the distinct wood types they colonize.</title>
        <authorList>
            <person name="Suzuki H."/>
            <person name="MacDonald J."/>
            <person name="Syed K."/>
            <person name="Salamov A."/>
            <person name="Hori C."/>
            <person name="Aerts A."/>
            <person name="Henrissat B."/>
            <person name="Wiebenga A."/>
            <person name="vanKuyk P.A."/>
            <person name="Barry K."/>
            <person name="Lindquist E."/>
            <person name="LaButti K."/>
            <person name="Lapidus A."/>
            <person name="Lucas S."/>
            <person name="Coutinho P."/>
            <person name="Gong Y."/>
            <person name="Samejima M."/>
            <person name="Mahadevan R."/>
            <person name="Abou-Zaid M."/>
            <person name="de Vries R.P."/>
            <person name="Igarashi K."/>
            <person name="Yadav J.S."/>
            <person name="Grigoriev I.V."/>
            <person name="Master E.R."/>
        </authorList>
    </citation>
    <scope>NUCLEOTIDE SEQUENCE [LARGE SCALE GENOMIC DNA]</scope>
    <source>
        <strain evidence="3 4">HHB-10118-sp</strain>
    </source>
</reference>
<evidence type="ECO:0000313" key="3">
    <source>
        <dbReference type="EMBL" id="EKM54837.1"/>
    </source>
</evidence>
<evidence type="ECO:0000259" key="2">
    <source>
        <dbReference type="PROSITE" id="PS50837"/>
    </source>
</evidence>
<dbReference type="PANTHER" id="PTHR10039:SF16">
    <property type="entry name" value="GPI INOSITOL-DEACYLASE"/>
    <property type="match status" value="1"/>
</dbReference>
<keyword evidence="4" id="KW-1185">Reference proteome</keyword>
<dbReference type="PANTHER" id="PTHR10039">
    <property type="entry name" value="AMELOGENIN"/>
    <property type="match status" value="1"/>
</dbReference>
<protein>
    <recommendedName>
        <fullName evidence="2">NACHT domain-containing protein</fullName>
    </recommendedName>
</protein>
<dbReference type="Pfam" id="PF17109">
    <property type="entry name" value="Goodbye"/>
    <property type="match status" value="1"/>
</dbReference>
<organism evidence="3 4">
    <name type="scientific">Phanerochaete carnosa (strain HHB-10118-sp)</name>
    <name type="common">White-rot fungus</name>
    <name type="synonym">Peniophora carnosa</name>
    <dbReference type="NCBI Taxonomy" id="650164"/>
    <lineage>
        <taxon>Eukaryota</taxon>
        <taxon>Fungi</taxon>
        <taxon>Dikarya</taxon>
        <taxon>Basidiomycota</taxon>
        <taxon>Agaricomycotina</taxon>
        <taxon>Agaricomycetes</taxon>
        <taxon>Polyporales</taxon>
        <taxon>Phanerochaetaceae</taxon>
        <taxon>Phanerochaete</taxon>
    </lineage>
</organism>
<dbReference type="InterPro" id="IPR056884">
    <property type="entry name" value="NPHP3-like_N"/>
</dbReference>
<dbReference type="InterPro" id="IPR007111">
    <property type="entry name" value="NACHT_NTPase"/>
</dbReference>
<keyword evidence="1" id="KW-0677">Repeat</keyword>
<dbReference type="SUPFAM" id="SSF52540">
    <property type="entry name" value="P-loop containing nucleoside triphosphate hydrolases"/>
    <property type="match status" value="1"/>
</dbReference>
<dbReference type="AlphaFoldDB" id="K5WWM0"/>
<evidence type="ECO:0000313" key="4">
    <source>
        <dbReference type="Proteomes" id="UP000008370"/>
    </source>
</evidence>
<dbReference type="PROSITE" id="PS50837">
    <property type="entry name" value="NACHT"/>
    <property type="match status" value="1"/>
</dbReference>
<dbReference type="Gene3D" id="3.40.50.300">
    <property type="entry name" value="P-loop containing nucleotide triphosphate hydrolases"/>
    <property type="match status" value="1"/>
</dbReference>
<dbReference type="InterPro" id="IPR031350">
    <property type="entry name" value="Goodbye_dom"/>
</dbReference>
<dbReference type="Proteomes" id="UP000008370">
    <property type="component" value="Unassembled WGS sequence"/>
</dbReference>
<gene>
    <name evidence="3" type="ORF">PHACADRAFT_197262</name>
</gene>